<dbReference type="STRING" id="243090.RB5877"/>
<dbReference type="EMBL" id="BX294143">
    <property type="protein sequence ID" value="CAD74485.1"/>
    <property type="molecule type" value="Genomic_DNA"/>
</dbReference>
<dbReference type="EnsemblBacteria" id="CAD74485">
    <property type="protein sequence ID" value="CAD74485"/>
    <property type="gene ID" value="RB5877"/>
</dbReference>
<proteinExistence type="predicted"/>
<dbReference type="HOGENOM" id="CLU_3366938_0_0_0"/>
<keyword evidence="2" id="KW-1185">Reference proteome</keyword>
<evidence type="ECO:0000313" key="1">
    <source>
        <dbReference type="EMBL" id="CAD74485.1"/>
    </source>
</evidence>
<accession>Q7UR55</accession>
<dbReference type="InParanoid" id="Q7UR55"/>
<protein>
    <submittedName>
        <fullName evidence="1">Uncharacterized protein</fullName>
    </submittedName>
</protein>
<reference evidence="1 2" key="1">
    <citation type="journal article" date="2003" name="Proc. Natl. Acad. Sci. U.S.A.">
        <title>Complete genome sequence of the marine planctomycete Pirellula sp. strain 1.</title>
        <authorList>
            <person name="Gloeckner F.O."/>
            <person name="Kube M."/>
            <person name="Bauer M."/>
            <person name="Teeling H."/>
            <person name="Lombardot T."/>
            <person name="Ludwig W."/>
            <person name="Gade D."/>
            <person name="Beck A."/>
            <person name="Borzym K."/>
            <person name="Heitmann K."/>
            <person name="Rabus R."/>
            <person name="Schlesner H."/>
            <person name="Amann R."/>
            <person name="Reinhardt R."/>
        </authorList>
    </citation>
    <scope>NUCLEOTIDE SEQUENCE [LARGE SCALE GENOMIC DNA]</scope>
    <source>
        <strain evidence="2">DSM 10527 / NCIMB 13988 / SH1</strain>
    </source>
</reference>
<dbReference type="KEGG" id="rba:RB5877"/>
<dbReference type="Proteomes" id="UP000001025">
    <property type="component" value="Chromosome"/>
</dbReference>
<name>Q7UR55_RHOBA</name>
<sequence length="35" mass="3927">MQATPKSAISGVPSPLIRMFAGLMSRWMQPCLWAY</sequence>
<dbReference type="AntiFam" id="ANF00109">
    <property type="entry name" value="Shadow ORF (opposite afsK)"/>
</dbReference>
<dbReference type="AlphaFoldDB" id="Q7UR55"/>
<organism evidence="1 2">
    <name type="scientific">Rhodopirellula baltica (strain DSM 10527 / NCIMB 13988 / SH1)</name>
    <dbReference type="NCBI Taxonomy" id="243090"/>
    <lineage>
        <taxon>Bacteria</taxon>
        <taxon>Pseudomonadati</taxon>
        <taxon>Planctomycetota</taxon>
        <taxon>Planctomycetia</taxon>
        <taxon>Pirellulales</taxon>
        <taxon>Pirellulaceae</taxon>
        <taxon>Rhodopirellula</taxon>
    </lineage>
</organism>
<evidence type="ECO:0000313" key="2">
    <source>
        <dbReference type="Proteomes" id="UP000001025"/>
    </source>
</evidence>
<gene>
    <name evidence="1" type="ordered locus">RB5877</name>
</gene>